<dbReference type="GO" id="GO:0043200">
    <property type="term" value="P:response to amino acid"/>
    <property type="evidence" value="ECO:0007669"/>
    <property type="project" value="TreeGrafter"/>
</dbReference>
<dbReference type="RefSeq" id="WP_252113811.1">
    <property type="nucleotide sequence ID" value="NZ_JAMSHT010000001.1"/>
</dbReference>
<proteinExistence type="predicted"/>
<evidence type="ECO:0000259" key="4">
    <source>
        <dbReference type="PROSITE" id="PS50956"/>
    </source>
</evidence>
<dbReference type="Pfam" id="PF01037">
    <property type="entry name" value="AsnC_trans_reg"/>
    <property type="match status" value="1"/>
</dbReference>
<dbReference type="EMBL" id="JAMSHT010000001">
    <property type="protein sequence ID" value="MCM8557610.1"/>
    <property type="molecule type" value="Genomic_DNA"/>
</dbReference>
<dbReference type="SUPFAM" id="SSF54909">
    <property type="entry name" value="Dimeric alpha+beta barrel"/>
    <property type="match status" value="1"/>
</dbReference>
<sequence>MADLDEKDRLLLRALRKNARASLVSLARDIDLSRSATHDRISKLEEMGVIRGYTIELAPDALPDVRGFLTISFKVGESHTNVLDEIKQLPGVVAAYCVTGDIDSVIYCECDSIQQLSQLRDELAGWPSVVSITTRQIIASTQD</sequence>
<evidence type="ECO:0000313" key="5">
    <source>
        <dbReference type="EMBL" id="MCM8557610.1"/>
    </source>
</evidence>
<dbReference type="GO" id="GO:0005829">
    <property type="term" value="C:cytosol"/>
    <property type="evidence" value="ECO:0007669"/>
    <property type="project" value="TreeGrafter"/>
</dbReference>
<dbReference type="GO" id="GO:0043565">
    <property type="term" value="F:sequence-specific DNA binding"/>
    <property type="evidence" value="ECO:0007669"/>
    <property type="project" value="InterPro"/>
</dbReference>
<keyword evidence="2" id="KW-0238">DNA-binding</keyword>
<feature type="domain" description="HTH asnC-type" evidence="4">
    <location>
        <begin position="4"/>
        <end position="69"/>
    </location>
</feature>
<keyword evidence="3" id="KW-0804">Transcription</keyword>
<dbReference type="Gene3D" id="3.30.70.920">
    <property type="match status" value="1"/>
</dbReference>
<accession>A0A9X2EGI4</accession>
<gene>
    <name evidence="5" type="ORF">NDO55_07225</name>
</gene>
<dbReference type="AlphaFoldDB" id="A0A9X2EGI4"/>
<dbReference type="PROSITE" id="PS50956">
    <property type="entry name" value="HTH_ASNC_2"/>
    <property type="match status" value="1"/>
</dbReference>
<comment type="caution">
    <text evidence="5">The sequence shown here is derived from an EMBL/GenBank/DDBJ whole genome shotgun (WGS) entry which is preliminary data.</text>
</comment>
<dbReference type="PANTHER" id="PTHR30154">
    <property type="entry name" value="LEUCINE-RESPONSIVE REGULATORY PROTEIN"/>
    <property type="match status" value="1"/>
</dbReference>
<evidence type="ECO:0000256" key="3">
    <source>
        <dbReference type="ARBA" id="ARBA00023163"/>
    </source>
</evidence>
<reference evidence="5" key="1">
    <citation type="submission" date="2022-06" db="EMBL/GenBank/DDBJ databases">
        <title>Sphingomicrobium sedimins sp. nov., a marine bacterium isolated from tidal flat.</title>
        <authorList>
            <person name="Kim C.-H."/>
            <person name="Yoo Y."/>
            <person name="Kim J.-J."/>
        </authorList>
    </citation>
    <scope>NUCLEOTIDE SEQUENCE</scope>
    <source>
        <strain evidence="5">GRR-S6-50</strain>
    </source>
</reference>
<dbReference type="Pfam" id="PF13412">
    <property type="entry name" value="HTH_24"/>
    <property type="match status" value="1"/>
</dbReference>
<evidence type="ECO:0000313" key="6">
    <source>
        <dbReference type="Proteomes" id="UP001155128"/>
    </source>
</evidence>
<dbReference type="PANTHER" id="PTHR30154:SF34">
    <property type="entry name" value="TRANSCRIPTIONAL REGULATOR AZLB"/>
    <property type="match status" value="1"/>
</dbReference>
<dbReference type="InterPro" id="IPR036388">
    <property type="entry name" value="WH-like_DNA-bd_sf"/>
</dbReference>
<dbReference type="InterPro" id="IPR019887">
    <property type="entry name" value="Tscrpt_reg_AsnC/Lrp_C"/>
</dbReference>
<evidence type="ECO:0000256" key="2">
    <source>
        <dbReference type="ARBA" id="ARBA00023125"/>
    </source>
</evidence>
<dbReference type="SUPFAM" id="SSF46785">
    <property type="entry name" value="Winged helix' DNA-binding domain"/>
    <property type="match status" value="1"/>
</dbReference>
<dbReference type="SMART" id="SM00344">
    <property type="entry name" value="HTH_ASNC"/>
    <property type="match status" value="1"/>
</dbReference>
<dbReference type="InterPro" id="IPR036390">
    <property type="entry name" value="WH_DNA-bd_sf"/>
</dbReference>
<dbReference type="InterPro" id="IPR000485">
    <property type="entry name" value="AsnC-type_HTH_dom"/>
</dbReference>
<dbReference type="Gene3D" id="1.10.10.10">
    <property type="entry name" value="Winged helix-like DNA-binding domain superfamily/Winged helix DNA-binding domain"/>
    <property type="match status" value="1"/>
</dbReference>
<name>A0A9X2EGI4_9SPHN</name>
<keyword evidence="1" id="KW-0805">Transcription regulation</keyword>
<dbReference type="Proteomes" id="UP001155128">
    <property type="component" value="Unassembled WGS sequence"/>
</dbReference>
<keyword evidence="6" id="KW-1185">Reference proteome</keyword>
<organism evidence="5 6">
    <name type="scientific">Sphingomicrobium sediminis</name>
    <dbReference type="NCBI Taxonomy" id="2950949"/>
    <lineage>
        <taxon>Bacteria</taxon>
        <taxon>Pseudomonadati</taxon>
        <taxon>Pseudomonadota</taxon>
        <taxon>Alphaproteobacteria</taxon>
        <taxon>Sphingomonadales</taxon>
        <taxon>Sphingomonadaceae</taxon>
        <taxon>Sphingomicrobium</taxon>
    </lineage>
</organism>
<evidence type="ECO:0000256" key="1">
    <source>
        <dbReference type="ARBA" id="ARBA00023015"/>
    </source>
</evidence>
<dbReference type="InterPro" id="IPR019888">
    <property type="entry name" value="Tscrpt_reg_AsnC-like"/>
</dbReference>
<protein>
    <submittedName>
        <fullName evidence="5">Winged helix-turn-helix transcriptional regulator</fullName>
    </submittedName>
</protein>
<dbReference type="InterPro" id="IPR011008">
    <property type="entry name" value="Dimeric_a/b-barrel"/>
</dbReference>
<dbReference type="PRINTS" id="PR00033">
    <property type="entry name" value="HTHASNC"/>
</dbReference>